<reference evidence="1" key="1">
    <citation type="journal article" date="2021" name="Environ. Microbiol.">
        <title>Gene family expansions and transcriptome signatures uncover fungal adaptations to wood decay.</title>
        <authorList>
            <person name="Hage H."/>
            <person name="Miyauchi S."/>
            <person name="Viragh M."/>
            <person name="Drula E."/>
            <person name="Min B."/>
            <person name="Chaduli D."/>
            <person name="Navarro D."/>
            <person name="Favel A."/>
            <person name="Norest M."/>
            <person name="Lesage-Meessen L."/>
            <person name="Balint B."/>
            <person name="Merenyi Z."/>
            <person name="de Eugenio L."/>
            <person name="Morin E."/>
            <person name="Martinez A.T."/>
            <person name="Baldrian P."/>
            <person name="Stursova M."/>
            <person name="Martinez M.J."/>
            <person name="Novotny C."/>
            <person name="Magnuson J.K."/>
            <person name="Spatafora J.W."/>
            <person name="Maurice S."/>
            <person name="Pangilinan J."/>
            <person name="Andreopoulos W."/>
            <person name="LaButti K."/>
            <person name="Hundley H."/>
            <person name="Na H."/>
            <person name="Kuo A."/>
            <person name="Barry K."/>
            <person name="Lipzen A."/>
            <person name="Henrissat B."/>
            <person name="Riley R."/>
            <person name="Ahrendt S."/>
            <person name="Nagy L.G."/>
            <person name="Grigoriev I.V."/>
            <person name="Martin F."/>
            <person name="Rosso M.N."/>
        </authorList>
    </citation>
    <scope>NUCLEOTIDE SEQUENCE</scope>
    <source>
        <strain evidence="1">CBS 384.51</strain>
    </source>
</reference>
<sequence>MAIKRKAAAIDDQEPPPKRTTRSRGPLEETQPVVEVTERSRRRRTTKSSATITSDSPSEDEEAGKATRLSLRKGTRSRIKKKQPIPDPEHSTLPKQGGGRACQLRRGQSVVSEASSSKVTIEALRPTTESDDSPDELLLSSPPQSRPLTPKRSQPRAECAPRVFLDAVEIVTPSQHSLKRASLPPLSSQKTSSTPPASTALLKKDLTAVISSPRGTHSPRLPALLLPQVAEADDELNILAPEPLRSPTKNITSTLFSSSRKAKGVATPQTSPSRLRVLPSHLHASLHAQKRAALRALDNLNIPAADDDADDEFGPPTNDVAFKQLSDLLKGTVERGEGNSCLLIGPRGSGKTQIFETAISALPEEPIVIRLSGHVQNNDRLAVREIARQLADQTGKSLLPTEEDDQDNSENPFLSSSDTVISLPPPSHLLALISVIPTLSRPTIVVLDASDLFALHARQALLYCLLDTVQSCRVGSSSKGLAVVGVTTQVDTINMLEKRVKSRFSGRMLRTASPRKLDDWIRGAKAALCTSLVSPAEEDDDWSRMWESSVTAFFDNPNVLELLRETFSLSRDVRLLSRLLIQPVVNLAPSSPFLTLSALTESTKIQRCPPRLALLNSLNYPSICLLIAAIHARTSGHEAVTFEMLHESFRDQLRTSLSAPVQVEGGGIGMIRCSRQILLRTFETLIAQKLFVALAPPSLGTGKEFTKYRCVAERSDVKRAVEKMGQLSLRKWFSKAQ</sequence>
<gene>
    <name evidence="1" type="ORF">BDY19DRAFT_483229</name>
</gene>
<evidence type="ECO:0000313" key="2">
    <source>
        <dbReference type="Proteomes" id="UP001055072"/>
    </source>
</evidence>
<keyword evidence="2" id="KW-1185">Reference proteome</keyword>
<name>A0ACB8UDY2_9APHY</name>
<accession>A0ACB8UDY2</accession>
<evidence type="ECO:0000313" key="1">
    <source>
        <dbReference type="EMBL" id="KAI0092429.1"/>
    </source>
</evidence>
<proteinExistence type="predicted"/>
<dbReference type="Proteomes" id="UP001055072">
    <property type="component" value="Unassembled WGS sequence"/>
</dbReference>
<dbReference type="EMBL" id="MU274903">
    <property type="protein sequence ID" value="KAI0092429.1"/>
    <property type="molecule type" value="Genomic_DNA"/>
</dbReference>
<comment type="caution">
    <text evidence="1">The sequence shown here is derived from an EMBL/GenBank/DDBJ whole genome shotgun (WGS) entry which is preliminary data.</text>
</comment>
<protein>
    <submittedName>
        <fullName evidence="1">Origin recognition complex subunit 4 C-terminus-domain-containing protein</fullName>
    </submittedName>
</protein>
<organism evidence="1 2">
    <name type="scientific">Irpex rosettiformis</name>
    <dbReference type="NCBI Taxonomy" id="378272"/>
    <lineage>
        <taxon>Eukaryota</taxon>
        <taxon>Fungi</taxon>
        <taxon>Dikarya</taxon>
        <taxon>Basidiomycota</taxon>
        <taxon>Agaricomycotina</taxon>
        <taxon>Agaricomycetes</taxon>
        <taxon>Polyporales</taxon>
        <taxon>Irpicaceae</taxon>
        <taxon>Irpex</taxon>
    </lineage>
</organism>